<dbReference type="EMBL" id="KB744908">
    <property type="protein sequence ID" value="EOA94247.1"/>
    <property type="molecule type" value="Genomic_DNA"/>
</dbReference>
<dbReference type="AlphaFoldDB" id="R0L1T8"/>
<feature type="region of interest" description="Disordered" evidence="1">
    <location>
        <begin position="262"/>
        <end position="305"/>
    </location>
</feature>
<feature type="region of interest" description="Disordered" evidence="1">
    <location>
        <begin position="105"/>
        <end position="135"/>
    </location>
</feature>
<sequence>MQSCGIKGEEKDSEVWFAQINNSADFVRAILFMPYQLEVIIEEQMCTVFRFISRRQAAAAALPGQRWLRTAGKSAKCGKRRPYCMCPVTAPQRGAEWQMRDPITSHVTGKDKKPTSQPAGPAASEDRGTAAFTSDTDGFGLLTVPRLWPRKIRGTARQPRPAEGSGYGRPLFRPRARPLLVWGPLRTACQQMGACRCRVPLPFGEGRGEEKERRSRTVALRGHEGAGRKDCRRTAAPCVARRRGTDTDAGTREDAYGQEHANTHARTHAHRDTQRQTDAQTHAYTRTGRRDTTVNTEQNTEPKEEAQCSYLKMVNTNAGLAVFVCYFLFYVRAAKVFLCQNGTL</sequence>
<keyword evidence="3" id="KW-1185">Reference proteome</keyword>
<feature type="region of interest" description="Disordered" evidence="1">
    <location>
        <begin position="151"/>
        <end position="171"/>
    </location>
</feature>
<dbReference type="Proteomes" id="UP000296049">
    <property type="component" value="Unassembled WGS sequence"/>
</dbReference>
<evidence type="ECO:0000313" key="3">
    <source>
        <dbReference type="Proteomes" id="UP000296049"/>
    </source>
</evidence>
<proteinExistence type="predicted"/>
<gene>
    <name evidence="2" type="ORF">Anapl_12042</name>
</gene>
<organism evidence="2 3">
    <name type="scientific">Anas platyrhynchos</name>
    <name type="common">Mallard</name>
    <name type="synonym">Anas boschas</name>
    <dbReference type="NCBI Taxonomy" id="8839"/>
    <lineage>
        <taxon>Eukaryota</taxon>
        <taxon>Metazoa</taxon>
        <taxon>Chordata</taxon>
        <taxon>Craniata</taxon>
        <taxon>Vertebrata</taxon>
        <taxon>Euteleostomi</taxon>
        <taxon>Archelosauria</taxon>
        <taxon>Archosauria</taxon>
        <taxon>Dinosauria</taxon>
        <taxon>Saurischia</taxon>
        <taxon>Theropoda</taxon>
        <taxon>Coelurosauria</taxon>
        <taxon>Aves</taxon>
        <taxon>Neognathae</taxon>
        <taxon>Galloanserae</taxon>
        <taxon>Anseriformes</taxon>
        <taxon>Anatidae</taxon>
        <taxon>Anatinae</taxon>
        <taxon>Anas</taxon>
    </lineage>
</organism>
<evidence type="ECO:0000256" key="1">
    <source>
        <dbReference type="SAM" id="MobiDB-lite"/>
    </source>
</evidence>
<evidence type="ECO:0000313" key="2">
    <source>
        <dbReference type="EMBL" id="EOA94247.1"/>
    </source>
</evidence>
<name>R0L1T8_ANAPL</name>
<accession>R0L1T8</accession>
<protein>
    <submittedName>
        <fullName evidence="2">Uncharacterized protein</fullName>
    </submittedName>
</protein>
<reference evidence="3" key="1">
    <citation type="journal article" date="2013" name="Nat. Genet.">
        <title>The duck genome and transcriptome provide insight into an avian influenza virus reservoir species.</title>
        <authorList>
            <person name="Huang Y."/>
            <person name="Li Y."/>
            <person name="Burt D.W."/>
            <person name="Chen H."/>
            <person name="Zhang Y."/>
            <person name="Qian W."/>
            <person name="Kim H."/>
            <person name="Gan S."/>
            <person name="Zhao Y."/>
            <person name="Li J."/>
            <person name="Yi K."/>
            <person name="Feng H."/>
            <person name="Zhu P."/>
            <person name="Li B."/>
            <person name="Liu Q."/>
            <person name="Fairley S."/>
            <person name="Magor K.E."/>
            <person name="Du Z."/>
            <person name="Hu X."/>
            <person name="Goodman L."/>
            <person name="Tafer H."/>
            <person name="Vignal A."/>
            <person name="Lee T."/>
            <person name="Kim K.W."/>
            <person name="Sheng Z."/>
            <person name="An Y."/>
            <person name="Searle S."/>
            <person name="Herrero J."/>
            <person name="Groenen M.A."/>
            <person name="Crooijmans R.P."/>
            <person name="Faraut T."/>
            <person name="Cai Q."/>
            <person name="Webster R.G."/>
            <person name="Aldridge J.R."/>
            <person name="Warren W.C."/>
            <person name="Bartschat S."/>
            <person name="Kehr S."/>
            <person name="Marz M."/>
            <person name="Stadler P.F."/>
            <person name="Smith J."/>
            <person name="Kraus R.H."/>
            <person name="Zhao Y."/>
            <person name="Ren L."/>
            <person name="Fei J."/>
            <person name="Morisson M."/>
            <person name="Kaiser P."/>
            <person name="Griffin D.K."/>
            <person name="Rao M."/>
            <person name="Pitel F."/>
            <person name="Wang J."/>
            <person name="Li N."/>
        </authorList>
    </citation>
    <scope>NUCLEOTIDE SEQUENCE [LARGE SCALE GENOMIC DNA]</scope>
</reference>